<proteinExistence type="predicted"/>
<dbReference type="PANTHER" id="PTHR11439">
    <property type="entry name" value="GAG-POL-RELATED RETROTRANSPOSON"/>
    <property type="match status" value="1"/>
</dbReference>
<feature type="domain" description="Reverse transcriptase Ty1/copia-type" evidence="1">
    <location>
        <begin position="3"/>
        <end position="104"/>
    </location>
</feature>
<evidence type="ECO:0000313" key="2">
    <source>
        <dbReference type="RefSeq" id="XP_016443786.1"/>
    </source>
</evidence>
<name>A0A1S3XV14_TOBAC</name>
<organism evidence="2">
    <name type="scientific">Nicotiana tabacum</name>
    <name type="common">Common tobacco</name>
    <dbReference type="NCBI Taxonomy" id="4097"/>
    <lineage>
        <taxon>Eukaryota</taxon>
        <taxon>Viridiplantae</taxon>
        <taxon>Streptophyta</taxon>
        <taxon>Embryophyta</taxon>
        <taxon>Tracheophyta</taxon>
        <taxon>Spermatophyta</taxon>
        <taxon>Magnoliopsida</taxon>
        <taxon>eudicotyledons</taxon>
        <taxon>Gunneridae</taxon>
        <taxon>Pentapetalae</taxon>
        <taxon>asterids</taxon>
        <taxon>lamiids</taxon>
        <taxon>Solanales</taxon>
        <taxon>Solanaceae</taxon>
        <taxon>Nicotianoideae</taxon>
        <taxon>Nicotianeae</taxon>
        <taxon>Nicotiana</taxon>
    </lineage>
</organism>
<dbReference type="SUPFAM" id="SSF56672">
    <property type="entry name" value="DNA/RNA polymerases"/>
    <property type="match status" value="1"/>
</dbReference>
<dbReference type="CDD" id="cd09272">
    <property type="entry name" value="RNase_HI_RT_Ty1"/>
    <property type="match status" value="1"/>
</dbReference>
<reference evidence="2" key="1">
    <citation type="submission" date="2025-08" db="UniProtKB">
        <authorList>
            <consortium name="RefSeq"/>
        </authorList>
    </citation>
    <scope>IDENTIFICATION</scope>
</reference>
<dbReference type="InterPro" id="IPR013103">
    <property type="entry name" value="RVT_2"/>
</dbReference>
<sequence length="238" mass="26780">MTIIGCLLAVAVKRDWKLYQLDVNNAFLHGDLDEEVFMKFPPGAATPSDSHVCRLCKSPYGLKQASRQWYARLSCALGTRGFTSSLNDYSLFFKSSGTLTTIIAHSRVVSTPLDSNFKLTADSGELLSDPTVYRRLLGKLNYLTHTRPDLSFTIQTLSQYMQAPRTGHFQAALHALRYIQNDPSLGLFFSSEQSFQILSYCDADWASCSDTRRSVSGFFLTMGNCPISWKSKKQQIQW</sequence>
<dbReference type="STRING" id="4097.A0A1S3XV14"/>
<dbReference type="KEGG" id="nta:107769118"/>
<protein>
    <submittedName>
        <fullName evidence="2">Uncharacterized mitochondrial protein AtMg00810-like</fullName>
    </submittedName>
</protein>
<gene>
    <name evidence="2" type="primary">LOC107769118</name>
</gene>
<dbReference type="AlphaFoldDB" id="A0A1S3XV14"/>
<dbReference type="Pfam" id="PF07727">
    <property type="entry name" value="RVT_2"/>
    <property type="match status" value="1"/>
</dbReference>
<dbReference type="PANTHER" id="PTHR11439:SF498">
    <property type="entry name" value="DNAK FAMILY PROTEIN"/>
    <property type="match status" value="1"/>
</dbReference>
<accession>A0A1S3XV14</accession>
<dbReference type="RefSeq" id="XP_016443786.1">
    <property type="nucleotide sequence ID" value="XM_016588300.1"/>
</dbReference>
<dbReference type="OrthoDB" id="414945at2759"/>
<evidence type="ECO:0000259" key="1">
    <source>
        <dbReference type="Pfam" id="PF07727"/>
    </source>
</evidence>
<dbReference type="PaxDb" id="4097-A0A1S3XV14"/>
<dbReference type="InterPro" id="IPR043502">
    <property type="entry name" value="DNA/RNA_pol_sf"/>
</dbReference>